<dbReference type="Pfam" id="PF10670">
    <property type="entry name" value="DUF4198"/>
    <property type="match status" value="1"/>
</dbReference>
<reference evidence="2 3" key="1">
    <citation type="submission" date="2022-10" db="EMBL/GenBank/DDBJ databases">
        <title>Paucibacter sp. hw1 Genome sequencing.</title>
        <authorList>
            <person name="Park S."/>
        </authorList>
    </citation>
    <scope>NUCLEOTIDE SEQUENCE [LARGE SCALE GENOMIC DNA]</scope>
    <source>
        <strain evidence="3">hw1</strain>
    </source>
</reference>
<comment type="caution">
    <text evidence="2">The sequence shown here is derived from an EMBL/GenBank/DDBJ whole genome shotgun (WGS) entry which is preliminary data.</text>
</comment>
<keyword evidence="1" id="KW-0732">Signal</keyword>
<gene>
    <name evidence="2" type="ORF">PRZ03_06265</name>
</gene>
<evidence type="ECO:0000313" key="2">
    <source>
        <dbReference type="EMBL" id="MDC8771168.1"/>
    </source>
</evidence>
<evidence type="ECO:0000313" key="3">
    <source>
        <dbReference type="Proteomes" id="UP001221189"/>
    </source>
</evidence>
<feature type="signal peptide" evidence="1">
    <location>
        <begin position="1"/>
        <end position="23"/>
    </location>
</feature>
<sequence length="271" mass="29469">MKLSITALGLACLLLSAAGAADAHRTWLLPQSAHIDAAAGGKATLVNIDAVASEDLFEYEIGLQLGQVLVLGPDGKPLKPEAPVTARNRTSFEIKLEQPGTYRVSNSAESVFASYKLGEETKRWRGKPADLSAQIPAEAKDLQVTRTWMVSETFVSKERAGLPPFQPTKQGLELQALTPVTDLSNGDSSRLRLLLDGQPLPDATVTVLRGGSRYRYKLGELTLKTDAQGELAITWPEPGRYWLGLGHEVAAKGDQQARRYRYSATFEVLPK</sequence>
<keyword evidence="3" id="KW-1185">Reference proteome</keyword>
<dbReference type="RefSeq" id="WP_273599498.1">
    <property type="nucleotide sequence ID" value="NZ_JAQQXT010000003.1"/>
</dbReference>
<protein>
    <submittedName>
        <fullName evidence="2">DUF4198 domain-containing protein</fullName>
    </submittedName>
</protein>
<name>A0ABT5KB61_9BURK</name>
<dbReference type="EMBL" id="JAQQXT010000003">
    <property type="protein sequence ID" value="MDC8771168.1"/>
    <property type="molecule type" value="Genomic_DNA"/>
</dbReference>
<accession>A0ABT5KB61</accession>
<evidence type="ECO:0000256" key="1">
    <source>
        <dbReference type="SAM" id="SignalP"/>
    </source>
</evidence>
<feature type="chain" id="PRO_5045171683" evidence="1">
    <location>
        <begin position="24"/>
        <end position="271"/>
    </location>
</feature>
<dbReference type="InterPro" id="IPR019613">
    <property type="entry name" value="DUF4198"/>
</dbReference>
<dbReference type="Proteomes" id="UP001221189">
    <property type="component" value="Unassembled WGS sequence"/>
</dbReference>
<organism evidence="2 3">
    <name type="scientific">Roseateles albus</name>
    <dbReference type="NCBI Taxonomy" id="2987525"/>
    <lineage>
        <taxon>Bacteria</taxon>
        <taxon>Pseudomonadati</taxon>
        <taxon>Pseudomonadota</taxon>
        <taxon>Betaproteobacteria</taxon>
        <taxon>Burkholderiales</taxon>
        <taxon>Sphaerotilaceae</taxon>
        <taxon>Roseateles</taxon>
    </lineage>
</organism>
<proteinExistence type="predicted"/>